<protein>
    <submittedName>
        <fullName evidence="7">Purtative transporter</fullName>
    </submittedName>
</protein>
<keyword evidence="4 6" id="KW-1133">Transmembrane helix</keyword>
<dbReference type="AlphaFoldDB" id="A0AAF0Y044"/>
<feature type="transmembrane region" description="Helical" evidence="6">
    <location>
        <begin position="197"/>
        <end position="219"/>
    </location>
</feature>
<feature type="transmembrane region" description="Helical" evidence="6">
    <location>
        <begin position="390"/>
        <end position="411"/>
    </location>
</feature>
<dbReference type="Proteomes" id="UP000827549">
    <property type="component" value="Chromosome 1"/>
</dbReference>
<feature type="transmembrane region" description="Helical" evidence="6">
    <location>
        <begin position="134"/>
        <end position="153"/>
    </location>
</feature>
<evidence type="ECO:0000256" key="5">
    <source>
        <dbReference type="ARBA" id="ARBA00023136"/>
    </source>
</evidence>
<dbReference type="Pfam" id="PF07690">
    <property type="entry name" value="MFS_1"/>
    <property type="match status" value="1"/>
</dbReference>
<feature type="transmembrane region" description="Helical" evidence="6">
    <location>
        <begin position="226"/>
        <end position="246"/>
    </location>
</feature>
<feature type="transmembrane region" description="Helical" evidence="6">
    <location>
        <begin position="418"/>
        <end position="435"/>
    </location>
</feature>
<evidence type="ECO:0000256" key="4">
    <source>
        <dbReference type="ARBA" id="ARBA00022989"/>
    </source>
</evidence>
<feature type="transmembrane region" description="Helical" evidence="6">
    <location>
        <begin position="447"/>
        <end position="471"/>
    </location>
</feature>
<dbReference type="GO" id="GO:0016020">
    <property type="term" value="C:membrane"/>
    <property type="evidence" value="ECO:0007669"/>
    <property type="project" value="UniProtKB-SubCell"/>
</dbReference>
<proteinExistence type="predicted"/>
<evidence type="ECO:0000256" key="2">
    <source>
        <dbReference type="ARBA" id="ARBA00022448"/>
    </source>
</evidence>
<keyword evidence="3 6" id="KW-0812">Transmembrane</keyword>
<feature type="transmembrane region" description="Helical" evidence="6">
    <location>
        <begin position="165"/>
        <end position="185"/>
    </location>
</feature>
<accession>A0AAF0Y044</accession>
<dbReference type="GO" id="GO:0022857">
    <property type="term" value="F:transmembrane transporter activity"/>
    <property type="evidence" value="ECO:0007669"/>
    <property type="project" value="InterPro"/>
</dbReference>
<dbReference type="RefSeq" id="XP_062623480.1">
    <property type="nucleotide sequence ID" value="XM_062767496.1"/>
</dbReference>
<dbReference type="Gene3D" id="1.20.1250.20">
    <property type="entry name" value="MFS general substrate transporter like domains"/>
    <property type="match status" value="2"/>
</dbReference>
<feature type="transmembrane region" description="Helical" evidence="6">
    <location>
        <begin position="105"/>
        <end position="128"/>
    </location>
</feature>
<dbReference type="InterPro" id="IPR011701">
    <property type="entry name" value="MFS"/>
</dbReference>
<keyword evidence="5 6" id="KW-0472">Membrane</keyword>
<dbReference type="GeneID" id="87804284"/>
<dbReference type="EMBL" id="CP086714">
    <property type="protein sequence ID" value="WOO77448.1"/>
    <property type="molecule type" value="Genomic_DNA"/>
</dbReference>
<feature type="transmembrane region" description="Helical" evidence="6">
    <location>
        <begin position="332"/>
        <end position="352"/>
    </location>
</feature>
<sequence length="515" mass="56986">MNTSDTNLDKKDVGDKVHIRASHEVDTAQDDVAAKFLAEVAARDDADALLADPSAREVKSLLRKADAIIVTLLQFALMMGSVDKVSIASAAVLDMREDTRLKGQEYAWTSAIIYIGAIIAIIPSLALMQKLPTNLYISTMVLTWGVITMGMAASRNFADLMGVRFMLGLFESVIFAGFGLIISMWYTREEQPLRTAIVFSTLSSVMNGLLATACVHYVGPIARWRLLFIVVGAITFGWSLLLFTLLPANPTSAWWLTLRQRVIATRRMAAARTGMANTTFKWGQCREAVLDPKTWLYFAINVVLNIPNGGLITFNRIIVKTLGFTLQQTTLLGIPTGVFSWISSLLFGYIAVKTRQRCYSAMASCLIPLMGTILLYKIPRSNIGGSLASLYLVYFYWGPYIVMMGSVYANTGGFTKKMIVYAIAYMGYCVGNIVGPQTFQAKQAPKYTAGVVAMLTCYGCALLLISVYRVYLVYLNSQKAKQLEAHERENGTEVDLLDEWQDLTDGANPRFVYEL</sequence>
<evidence type="ECO:0000313" key="7">
    <source>
        <dbReference type="EMBL" id="WOO77448.1"/>
    </source>
</evidence>
<name>A0AAF0Y044_9TREE</name>
<comment type="subcellular location">
    <subcellularLocation>
        <location evidence="1">Membrane</location>
        <topology evidence="1">Multi-pass membrane protein</topology>
    </subcellularLocation>
</comment>
<evidence type="ECO:0000313" key="8">
    <source>
        <dbReference type="Proteomes" id="UP000827549"/>
    </source>
</evidence>
<keyword evidence="2" id="KW-0813">Transport</keyword>
<dbReference type="InterPro" id="IPR036259">
    <property type="entry name" value="MFS_trans_sf"/>
</dbReference>
<organism evidence="7 8">
    <name type="scientific">Vanrija pseudolonga</name>
    <dbReference type="NCBI Taxonomy" id="143232"/>
    <lineage>
        <taxon>Eukaryota</taxon>
        <taxon>Fungi</taxon>
        <taxon>Dikarya</taxon>
        <taxon>Basidiomycota</taxon>
        <taxon>Agaricomycotina</taxon>
        <taxon>Tremellomycetes</taxon>
        <taxon>Trichosporonales</taxon>
        <taxon>Trichosporonaceae</taxon>
        <taxon>Vanrija</taxon>
    </lineage>
</organism>
<reference evidence="7" key="1">
    <citation type="submission" date="2023-10" db="EMBL/GenBank/DDBJ databases">
        <authorList>
            <person name="Noh H."/>
        </authorList>
    </citation>
    <scope>NUCLEOTIDE SEQUENCE</scope>
    <source>
        <strain evidence="7">DUCC4014</strain>
    </source>
</reference>
<evidence type="ECO:0000256" key="1">
    <source>
        <dbReference type="ARBA" id="ARBA00004141"/>
    </source>
</evidence>
<gene>
    <name evidence="7" type="primary">SPCC417.10_15</name>
    <name evidence="7" type="ORF">LOC62_01G001026</name>
</gene>
<dbReference type="PANTHER" id="PTHR43791">
    <property type="entry name" value="PERMEASE-RELATED"/>
    <property type="match status" value="1"/>
</dbReference>
<evidence type="ECO:0000256" key="6">
    <source>
        <dbReference type="SAM" id="Phobius"/>
    </source>
</evidence>
<feature type="transmembrane region" description="Helical" evidence="6">
    <location>
        <begin position="359"/>
        <end position="378"/>
    </location>
</feature>
<dbReference type="PANTHER" id="PTHR43791:SF41">
    <property type="entry name" value="MAJOR FACILITATOR SUPERFAMILY (MFS) PROFILE DOMAIN-CONTAINING PROTEIN"/>
    <property type="match status" value="1"/>
</dbReference>
<keyword evidence="8" id="KW-1185">Reference proteome</keyword>
<evidence type="ECO:0000256" key="3">
    <source>
        <dbReference type="ARBA" id="ARBA00022692"/>
    </source>
</evidence>
<dbReference type="SUPFAM" id="SSF103473">
    <property type="entry name" value="MFS general substrate transporter"/>
    <property type="match status" value="1"/>
</dbReference>